<keyword evidence="3" id="KW-1185">Reference proteome</keyword>
<comment type="caution">
    <text evidence="2">The sequence shown here is derived from an EMBL/GenBank/DDBJ whole genome shotgun (WGS) entry which is preliminary data.</text>
</comment>
<dbReference type="OrthoDB" id="2285535at2759"/>
<proteinExistence type="predicted"/>
<accession>A0A8H7RC12</accession>
<evidence type="ECO:0000313" key="3">
    <source>
        <dbReference type="Proteomes" id="UP000650833"/>
    </source>
</evidence>
<feature type="region of interest" description="Disordered" evidence="1">
    <location>
        <begin position="590"/>
        <end position="611"/>
    </location>
</feature>
<protein>
    <submittedName>
        <fullName evidence="2">Uncharacterized protein</fullName>
    </submittedName>
</protein>
<dbReference type="Proteomes" id="UP000650833">
    <property type="component" value="Unassembled WGS sequence"/>
</dbReference>
<reference evidence="2" key="1">
    <citation type="submission" date="2020-12" db="EMBL/GenBank/DDBJ databases">
        <title>Metabolic potential, ecology and presence of endohyphal bacteria is reflected in genomic diversity of Mucoromycotina.</title>
        <authorList>
            <person name="Muszewska A."/>
            <person name="Okrasinska A."/>
            <person name="Steczkiewicz K."/>
            <person name="Drgas O."/>
            <person name="Orlowska M."/>
            <person name="Perlinska-Lenart U."/>
            <person name="Aleksandrzak-Piekarczyk T."/>
            <person name="Szatraj K."/>
            <person name="Zielenkiewicz U."/>
            <person name="Pilsyk S."/>
            <person name="Malc E."/>
            <person name="Mieczkowski P."/>
            <person name="Kruszewska J.S."/>
            <person name="Biernat P."/>
            <person name="Pawlowska J."/>
        </authorList>
    </citation>
    <scope>NUCLEOTIDE SEQUENCE</scope>
    <source>
        <strain evidence="2">CBS 226.32</strain>
    </source>
</reference>
<evidence type="ECO:0000256" key="1">
    <source>
        <dbReference type="SAM" id="MobiDB-lite"/>
    </source>
</evidence>
<organism evidence="2 3">
    <name type="scientific">Mucor plumbeus</name>
    <dbReference type="NCBI Taxonomy" id="97098"/>
    <lineage>
        <taxon>Eukaryota</taxon>
        <taxon>Fungi</taxon>
        <taxon>Fungi incertae sedis</taxon>
        <taxon>Mucoromycota</taxon>
        <taxon>Mucoromycotina</taxon>
        <taxon>Mucoromycetes</taxon>
        <taxon>Mucorales</taxon>
        <taxon>Mucorineae</taxon>
        <taxon>Mucoraceae</taxon>
        <taxon>Mucor</taxon>
    </lineage>
</organism>
<dbReference type="EMBL" id="JAEPRC010000116">
    <property type="protein sequence ID" value="KAG2208174.1"/>
    <property type="molecule type" value="Genomic_DNA"/>
</dbReference>
<dbReference type="AlphaFoldDB" id="A0A8H7RC12"/>
<sequence length="741" mass="85258">MVYIPTTESIVPTYVDCGLVGNYNKNYYKCSKYNPDTADSVGTSCKRNQSFEMKQEKKEAKQQKTNNTNVVCSNCKEVGHSSSRSLLCKNHLSSKLEVFNNNLRKAHQSFTRKIPFRSCIRNNESIIATTSSSVNPQSATTINSRIISACEDVRQLIFRAQIFVNYYILMHKDDIIPDCIFKQNFWYSICQLVNNCKATNGTALPSDIIPAWDTFRIKYPAIIYKVNLASGNIELFEAKVLRYIRYILQNAFMTMSPDHVAKVAKEFCYQMVCQGNPVWPKSIQLSEDVQVTLKLLSASPGKFVRSLAYILSEYEREHLAHNPYDVRRLPLPRLFTISPSPSFQKLPRGYNAQLDLFYKYFDFKGLGFKSIDDLRPNGLNNVLFSNTIKSDGFTVDFLFEKRGATALKKVKKDIENHDLVLEDFEYEEVERIYQPVFIDPGRKAVYTAAIGLDTSNHQIRQCSTKEYYNLTGSTKYSSRLQKLKDCKGLTSIETNIPTQKTCSSVLYDRFIQYIIILKDKLFAFYGKDTAKDRFFLYQGRQRAPEIMVNMLLNGDKKYNKKKRNKTKRKKWRKMKKAAKKSNELLDRKARAKKKINDNDASGTVGTHDVTKSNKWKPSKFEYDKSKVPLIVFGTGMVGKDSVKLIGLRHGVTGMFYRTLKKREKEGELLVVPIDEFKTSRICNIFKTDTLYKASHTRGFGVLVCKTYKTLWQRDVNASKNMMSIASSIWNQDGRPTSFKRI</sequence>
<name>A0A8H7RC12_9FUNG</name>
<evidence type="ECO:0000313" key="2">
    <source>
        <dbReference type="EMBL" id="KAG2208174.1"/>
    </source>
</evidence>
<gene>
    <name evidence="2" type="ORF">INT46_005849</name>
</gene>